<dbReference type="PATRIC" id="fig|81408.3.peg.82"/>
<protein>
    <submittedName>
        <fullName evidence="1">Uncharacterized protein</fullName>
    </submittedName>
</protein>
<accession>A0A150LGY9</accession>
<dbReference type="RefSeq" id="WP_153018035.1">
    <property type="nucleotide sequence ID" value="NZ_LQYS01000080.1"/>
</dbReference>
<proteinExistence type="predicted"/>
<dbReference type="EMBL" id="LQYS01000080">
    <property type="protein sequence ID" value="KYD11289.1"/>
    <property type="molecule type" value="Genomic_DNA"/>
</dbReference>
<gene>
    <name evidence="1" type="ORF">B4119_3685</name>
</gene>
<dbReference type="Proteomes" id="UP000075455">
    <property type="component" value="Unassembled WGS sequence"/>
</dbReference>
<dbReference type="AlphaFoldDB" id="A0A150LGY9"/>
<sequence>MNPLPFSIFFVIKVQRGMNRRILRLENGFLPFKPKTDEDHCWSFHIEFHAIDWLPFMVTRMRGDWDERYLSINATPMIIKGIYYRYWCEDSISLPYMDDDSRASYRLGCGIEGGYSIFSPRFPPAS</sequence>
<comment type="caution">
    <text evidence="1">The sequence shown here is derived from an EMBL/GenBank/DDBJ whole genome shotgun (WGS) entry which is preliminary data.</text>
</comment>
<reference evidence="1 2" key="1">
    <citation type="submission" date="2016-01" db="EMBL/GenBank/DDBJ databases">
        <title>Draft Genome Sequences of Seven Thermophilic Sporeformers Isolated from Foods.</title>
        <authorList>
            <person name="Berendsen E.M."/>
            <person name="Wells-Bennik M.H."/>
            <person name="Krawcyk A.O."/>
            <person name="De Jong A."/>
            <person name="Holsappel S."/>
            <person name="Eijlander R.T."/>
            <person name="Kuipers O.P."/>
        </authorList>
    </citation>
    <scope>NUCLEOTIDE SEQUENCE [LARGE SCALE GENOMIC DNA]</scope>
    <source>
        <strain evidence="1 2">B4119</strain>
    </source>
</reference>
<dbReference type="STRING" id="81408.B4119_3685"/>
<name>A0A150LGY9_9BACL</name>
<organism evidence="1 2">
    <name type="scientific">Saccharococcus caldoxylosilyticus</name>
    <dbReference type="NCBI Taxonomy" id="81408"/>
    <lineage>
        <taxon>Bacteria</taxon>
        <taxon>Bacillati</taxon>
        <taxon>Bacillota</taxon>
        <taxon>Bacilli</taxon>
        <taxon>Bacillales</taxon>
        <taxon>Anoxybacillaceae</taxon>
        <taxon>Saccharococcus</taxon>
    </lineage>
</organism>
<evidence type="ECO:0000313" key="1">
    <source>
        <dbReference type="EMBL" id="KYD11289.1"/>
    </source>
</evidence>
<evidence type="ECO:0000313" key="2">
    <source>
        <dbReference type="Proteomes" id="UP000075455"/>
    </source>
</evidence>